<evidence type="ECO:0000259" key="1">
    <source>
        <dbReference type="Pfam" id="PF18435"/>
    </source>
</evidence>
<dbReference type="STRING" id="157687.HMPREF3180_00646"/>
<protein>
    <recommendedName>
        <fullName evidence="1">Esterase Ig-like N-terminal domain-containing protein</fullName>
    </recommendedName>
</protein>
<gene>
    <name evidence="2" type="ORF">HMPREF3180_00646</name>
</gene>
<feature type="domain" description="Esterase Ig-like N-terminal" evidence="1">
    <location>
        <begin position="59"/>
        <end position="179"/>
    </location>
</feature>
<organism evidence="2 3">
    <name type="scientific">Leptotrichia wadei</name>
    <dbReference type="NCBI Taxonomy" id="157687"/>
    <lineage>
        <taxon>Bacteria</taxon>
        <taxon>Fusobacteriati</taxon>
        <taxon>Fusobacteriota</taxon>
        <taxon>Fusobacteriia</taxon>
        <taxon>Fusobacteriales</taxon>
        <taxon>Leptotrichiaceae</taxon>
        <taxon>Leptotrichia</taxon>
    </lineage>
</organism>
<dbReference type="EMBL" id="LSDD01000037">
    <property type="protein sequence ID" value="KXB68801.1"/>
    <property type="molecule type" value="Genomic_DNA"/>
</dbReference>
<dbReference type="Proteomes" id="UP000070483">
    <property type="component" value="Unassembled WGS sequence"/>
</dbReference>
<accession>A0A134AM69</accession>
<keyword evidence="3" id="KW-1185">Reference proteome</keyword>
<dbReference type="AlphaFoldDB" id="A0A134AM69"/>
<dbReference type="InterPro" id="IPR041172">
    <property type="entry name" value="EstA_Ig-like_N"/>
</dbReference>
<reference evidence="3" key="1">
    <citation type="submission" date="2016-01" db="EMBL/GenBank/DDBJ databases">
        <authorList>
            <person name="Mitreva M."/>
            <person name="Pepin K.H."/>
            <person name="Mihindukulasuriya K.A."/>
            <person name="Fulton R."/>
            <person name="Fronick C."/>
            <person name="O'Laughlin M."/>
            <person name="Miner T."/>
            <person name="Herter B."/>
            <person name="Rosa B.A."/>
            <person name="Cordes M."/>
            <person name="Tomlinson C."/>
            <person name="Wollam A."/>
            <person name="Palsikar V.B."/>
            <person name="Mardis E.R."/>
            <person name="Wilson R.K."/>
        </authorList>
    </citation>
    <scope>NUCLEOTIDE SEQUENCE [LARGE SCALE GENOMIC DNA]</scope>
    <source>
        <strain evidence="3">KA00185</strain>
    </source>
</reference>
<dbReference type="PATRIC" id="fig|157687.3.peg.646"/>
<comment type="caution">
    <text evidence="2">The sequence shown here is derived from an EMBL/GenBank/DDBJ whole genome shotgun (WGS) entry which is preliminary data.</text>
</comment>
<evidence type="ECO:0000313" key="3">
    <source>
        <dbReference type="Proteomes" id="UP000070483"/>
    </source>
</evidence>
<dbReference type="Pfam" id="PF18435">
    <property type="entry name" value="EstA_Ig_like"/>
    <property type="match status" value="1"/>
</dbReference>
<sequence>MQNILRIGGNVMKMKSLGNAVLGALIILVGLVILTESKDNHIDIKIADKGNLSVNNVKNVTTVTEKKGSGKKVKAVVIEFDKSIKNEKLSKNTVTVTQKNISKKNIENKNDEPIVNTTETKVNREVSKIYTSDKIDDENVEVKDGKYLYLELAEDKDSDNKTAQNDMEDLKISVSQSKKNYFTNNSKSFNVNNKS</sequence>
<proteinExistence type="predicted"/>
<name>A0A134AM69_9FUSO</name>
<dbReference type="Gene3D" id="2.60.40.2180">
    <property type="match status" value="1"/>
</dbReference>
<evidence type="ECO:0000313" key="2">
    <source>
        <dbReference type="EMBL" id="KXB68801.1"/>
    </source>
</evidence>